<feature type="transmembrane region" description="Helical" evidence="1">
    <location>
        <begin position="43"/>
        <end position="61"/>
    </location>
</feature>
<evidence type="ECO:0000313" key="3">
    <source>
        <dbReference type="Proteomes" id="UP000177925"/>
    </source>
</evidence>
<name>A0A1F6T9J1_9PROT</name>
<proteinExistence type="predicted"/>
<dbReference type="PANTHER" id="PTHR38602:SF1">
    <property type="entry name" value="INNER MEMBRANE PROTEIN"/>
    <property type="match status" value="1"/>
</dbReference>
<accession>A0A1F6T9J1</accession>
<evidence type="ECO:0000256" key="1">
    <source>
        <dbReference type="SAM" id="Phobius"/>
    </source>
</evidence>
<evidence type="ECO:0000313" key="2">
    <source>
        <dbReference type="EMBL" id="OGI41790.1"/>
    </source>
</evidence>
<comment type="caution">
    <text evidence="2">The sequence shown here is derived from an EMBL/GenBank/DDBJ whole genome shotgun (WGS) entry which is preliminary data.</text>
</comment>
<keyword evidence="1" id="KW-1133">Transmembrane helix</keyword>
<protein>
    <recommendedName>
        <fullName evidence="4">DUF2065 domain-containing protein</fullName>
    </recommendedName>
</protein>
<feature type="transmembrane region" description="Helical" evidence="1">
    <location>
        <begin position="6"/>
        <end position="23"/>
    </location>
</feature>
<dbReference type="PANTHER" id="PTHR38602">
    <property type="entry name" value="INNER MEMBRANE PROTEIN-RELATED"/>
    <property type="match status" value="1"/>
</dbReference>
<evidence type="ECO:0008006" key="4">
    <source>
        <dbReference type="Google" id="ProtNLM"/>
    </source>
</evidence>
<dbReference type="EMBL" id="MFSS01000116">
    <property type="protein sequence ID" value="OGI41790.1"/>
    <property type="molecule type" value="Genomic_DNA"/>
</dbReference>
<organism evidence="2 3">
    <name type="scientific">Candidatus Muproteobacteria bacterium RBG_16_64_11</name>
    <dbReference type="NCBI Taxonomy" id="1817758"/>
    <lineage>
        <taxon>Bacteria</taxon>
        <taxon>Pseudomonadati</taxon>
        <taxon>Pseudomonadota</taxon>
        <taxon>Candidatus Muproteobacteria</taxon>
    </lineage>
</organism>
<dbReference type="InterPro" id="IPR019201">
    <property type="entry name" value="DUF2065"/>
</dbReference>
<keyword evidence="1" id="KW-0472">Membrane</keyword>
<sequence length="63" mass="6937">MGWHDFWGALALLLVLEGILPFLNPAGLRRVLLALCDLTDAQLRFAGITSMLLGLVLLYVVRS</sequence>
<keyword evidence="1" id="KW-0812">Transmembrane</keyword>
<dbReference type="Pfam" id="PF09838">
    <property type="entry name" value="DUF2065"/>
    <property type="match status" value="1"/>
</dbReference>
<gene>
    <name evidence="2" type="ORF">A2150_01465</name>
</gene>
<dbReference type="Proteomes" id="UP000177925">
    <property type="component" value="Unassembled WGS sequence"/>
</dbReference>
<reference evidence="2 3" key="1">
    <citation type="journal article" date="2016" name="Nat. Commun.">
        <title>Thousands of microbial genomes shed light on interconnected biogeochemical processes in an aquifer system.</title>
        <authorList>
            <person name="Anantharaman K."/>
            <person name="Brown C.T."/>
            <person name="Hug L.A."/>
            <person name="Sharon I."/>
            <person name="Castelle C.J."/>
            <person name="Probst A.J."/>
            <person name="Thomas B.C."/>
            <person name="Singh A."/>
            <person name="Wilkins M.J."/>
            <person name="Karaoz U."/>
            <person name="Brodie E.L."/>
            <person name="Williams K.H."/>
            <person name="Hubbard S.S."/>
            <person name="Banfield J.F."/>
        </authorList>
    </citation>
    <scope>NUCLEOTIDE SEQUENCE [LARGE SCALE GENOMIC DNA]</scope>
</reference>
<dbReference type="STRING" id="1817758.A2150_01465"/>
<dbReference type="AlphaFoldDB" id="A0A1F6T9J1"/>